<feature type="transmembrane region" description="Helical" evidence="1">
    <location>
        <begin position="66"/>
        <end position="88"/>
    </location>
</feature>
<keyword evidence="1" id="KW-1133">Transmembrane helix</keyword>
<dbReference type="PANTHER" id="PTHR35531:SF1">
    <property type="entry name" value="INNER MEMBRANE PROTEIN YBCI-RELATED"/>
    <property type="match status" value="1"/>
</dbReference>
<keyword evidence="2" id="KW-0378">Hydrolase</keyword>
<dbReference type="RefSeq" id="WP_095085893.1">
    <property type="nucleotide sequence ID" value="NZ_BMDM01000007.1"/>
</dbReference>
<keyword evidence="1" id="KW-0472">Membrane</keyword>
<proteinExistence type="predicted"/>
<sequence>MTGKTHLACGIFIGSSLSIYYGEDIFTTFTIISLCGVSSLVPDICHFKSNLGKKIFPISFIIRLIFGHRTFTHSILFLFLIYLGLNSISAPEPYLVSILLGMLSHIVLDMLTPRGVKLFYPINKSVKLPIVFKTGGVVDLSLSTAFTVITIVIWWKDIYSMFI</sequence>
<dbReference type="PANTHER" id="PTHR35531">
    <property type="entry name" value="INNER MEMBRANE PROTEIN YBCI-RELATED"/>
    <property type="match status" value="1"/>
</dbReference>
<dbReference type="GO" id="GO:0016787">
    <property type="term" value="F:hydrolase activity"/>
    <property type="evidence" value="ECO:0007669"/>
    <property type="project" value="UniProtKB-KW"/>
</dbReference>
<feature type="transmembrane region" description="Helical" evidence="1">
    <location>
        <begin position="94"/>
        <end position="111"/>
    </location>
</feature>
<protein>
    <submittedName>
        <fullName evidence="2">Putative membrane-bound metal-dependent hydrolase</fullName>
    </submittedName>
</protein>
<dbReference type="OrthoDB" id="5459053at2"/>
<evidence type="ECO:0000256" key="1">
    <source>
        <dbReference type="SAM" id="Phobius"/>
    </source>
</evidence>
<dbReference type="Proteomes" id="UP000242084">
    <property type="component" value="Chromosome 1"/>
</dbReference>
<evidence type="ECO:0000313" key="3">
    <source>
        <dbReference type="Proteomes" id="UP000242084"/>
    </source>
</evidence>
<dbReference type="AlphaFoldDB" id="A0A239YGD1"/>
<organism evidence="2 3">
    <name type="scientific">Mammaliicoccus stepanovicii</name>
    <dbReference type="NCBI Taxonomy" id="643214"/>
    <lineage>
        <taxon>Bacteria</taxon>
        <taxon>Bacillati</taxon>
        <taxon>Bacillota</taxon>
        <taxon>Bacilli</taxon>
        <taxon>Bacillales</taxon>
        <taxon>Staphylococcaceae</taxon>
        <taxon>Mammaliicoccus</taxon>
    </lineage>
</organism>
<keyword evidence="1" id="KW-0812">Transmembrane</keyword>
<reference evidence="2 3" key="1">
    <citation type="submission" date="2017-06" db="EMBL/GenBank/DDBJ databases">
        <authorList>
            <consortium name="Pathogen Informatics"/>
        </authorList>
    </citation>
    <scope>NUCLEOTIDE SEQUENCE [LARGE SCALE GENOMIC DNA]</scope>
    <source>
        <strain evidence="2 3">NCTC13839</strain>
    </source>
</reference>
<accession>A0A239YGD1</accession>
<feature type="transmembrane region" description="Helical" evidence="1">
    <location>
        <begin position="131"/>
        <end position="155"/>
    </location>
</feature>
<dbReference type="KEGG" id="sste:SAMEA4384403_0342"/>
<dbReference type="Pfam" id="PF04307">
    <property type="entry name" value="YdjM"/>
    <property type="match status" value="1"/>
</dbReference>
<name>A0A239YGD1_9STAP</name>
<evidence type="ECO:0000313" key="2">
    <source>
        <dbReference type="EMBL" id="SNV57466.1"/>
    </source>
</evidence>
<dbReference type="EMBL" id="LT906462">
    <property type="protein sequence ID" value="SNV57466.1"/>
    <property type="molecule type" value="Genomic_DNA"/>
</dbReference>
<gene>
    <name evidence="2" type="primary">ydjM</name>
    <name evidence="2" type="ORF">SAMEA4384403_00342</name>
</gene>
<keyword evidence="3" id="KW-1185">Reference proteome</keyword>
<dbReference type="InterPro" id="IPR007404">
    <property type="entry name" value="YdjM-like"/>
</dbReference>